<evidence type="ECO:0000313" key="2">
    <source>
        <dbReference type="EMBL" id="QJR81834.1"/>
    </source>
</evidence>
<dbReference type="Proteomes" id="UP000219285">
    <property type="component" value="Chromosome"/>
</dbReference>
<dbReference type="KEGG" id="apel:CA267_014235"/>
<dbReference type="GO" id="GO:0008218">
    <property type="term" value="P:bioluminescence"/>
    <property type="evidence" value="ECO:0007669"/>
    <property type="project" value="InterPro"/>
</dbReference>
<evidence type="ECO:0000313" key="3">
    <source>
        <dbReference type="Proteomes" id="UP000219285"/>
    </source>
</evidence>
<dbReference type="Pfam" id="PF04443">
    <property type="entry name" value="LuxE"/>
    <property type="match status" value="1"/>
</dbReference>
<sequence length="364" mass="40364">MAGNTLDTYLTQYESLLNHGLFTKPQVEKQKKLTALMHTLHVHHQQQCLPYRKLFPNELGPLTNYADFPYLAVRLFKVMQLQSIADHEIFRTLLSSGTTGQTPAKVVLDSLTSARQSKALVKIMQEFIGKARLPMLIVDSPQVLKNPAFSARAAGVQGMAFFGRKPVYALREDMSLDVEAVKAFAEDNVGQPVLIFGFTFMVWLHFVQALEDRVIRLPLEQGIVIHSGGWKKLADKQVNNATFKAGLKATCGIAKVHNFYGMAEQVGSVFVECEKGHLHAPSVADIVIRNPYTLAESACGEEGLIQVISALPTSYPGYSILTEDLGRMLGEDNCLCGRLGRHFEVTRRLPKTEIRGCSDTGSRE</sequence>
<accession>A0A6M4MFA1</accession>
<name>A0A6M4MFA1_9ALTE</name>
<keyword evidence="3" id="KW-1185">Reference proteome</keyword>
<dbReference type="RefSeq" id="WP_075610600.1">
    <property type="nucleotide sequence ID" value="NZ_CP052766.1"/>
</dbReference>
<protein>
    <submittedName>
        <fullName evidence="2">Acyl-protein synthetase</fullName>
    </submittedName>
</protein>
<dbReference type="EMBL" id="CP052766">
    <property type="protein sequence ID" value="QJR81834.1"/>
    <property type="molecule type" value="Genomic_DNA"/>
</dbReference>
<dbReference type="OrthoDB" id="3597198at2"/>
<evidence type="ECO:0000259" key="1">
    <source>
        <dbReference type="Pfam" id="PF04443"/>
    </source>
</evidence>
<gene>
    <name evidence="2" type="ORF">CA267_014235</name>
</gene>
<feature type="domain" description="Acyl-protein synthetase LuxE" evidence="1">
    <location>
        <begin position="30"/>
        <end position="360"/>
    </location>
</feature>
<dbReference type="InterPro" id="IPR042099">
    <property type="entry name" value="ANL_N_sf"/>
</dbReference>
<reference evidence="3" key="1">
    <citation type="submission" date="2014-12" db="EMBL/GenBank/DDBJ databases">
        <title>Complete genome sequence of a multi-drug resistant Klebsiella pneumoniae.</title>
        <authorList>
            <person name="Hua X."/>
            <person name="Chen Q."/>
            <person name="Li X."/>
            <person name="Feng Y."/>
            <person name="Ruan Z."/>
            <person name="Yu Y."/>
        </authorList>
    </citation>
    <scope>NUCLEOTIDE SEQUENCE [LARGE SCALE GENOMIC DNA]</scope>
    <source>
        <strain evidence="3">5.12</strain>
    </source>
</reference>
<dbReference type="InterPro" id="IPR007534">
    <property type="entry name" value="LuxE"/>
</dbReference>
<dbReference type="Gene3D" id="3.40.50.12780">
    <property type="entry name" value="N-terminal domain of ligase-like"/>
    <property type="match status" value="1"/>
</dbReference>
<organism evidence="2 3">
    <name type="scientific">Alteromonas pelagimontana</name>
    <dbReference type="NCBI Taxonomy" id="1858656"/>
    <lineage>
        <taxon>Bacteria</taxon>
        <taxon>Pseudomonadati</taxon>
        <taxon>Pseudomonadota</taxon>
        <taxon>Gammaproteobacteria</taxon>
        <taxon>Alteromonadales</taxon>
        <taxon>Alteromonadaceae</taxon>
        <taxon>Alteromonas/Salinimonas group</taxon>
        <taxon>Alteromonas</taxon>
    </lineage>
</organism>
<proteinExistence type="predicted"/>
<dbReference type="AlphaFoldDB" id="A0A6M4MFA1"/>
<dbReference type="GO" id="GO:0047474">
    <property type="term" value="F:long-chain fatty acid--protein ligase activity"/>
    <property type="evidence" value="ECO:0007669"/>
    <property type="project" value="InterPro"/>
</dbReference>
<reference evidence="2 3" key="2">
    <citation type="submission" date="2020-04" db="EMBL/GenBank/DDBJ databases">
        <title>Complete genome sequence of Alteromonas pelagimontana 5.12T.</title>
        <authorList>
            <person name="Sinha R.K."/>
            <person name="Krishnan K.P."/>
            <person name="Kurian J.P."/>
        </authorList>
    </citation>
    <scope>NUCLEOTIDE SEQUENCE [LARGE SCALE GENOMIC DNA]</scope>
    <source>
        <strain evidence="2 3">5.12</strain>
    </source>
</reference>